<dbReference type="Proteomes" id="UP000035062">
    <property type="component" value="Unassembled WGS sequence"/>
</dbReference>
<name>I9DR51_9ALTE</name>
<evidence type="ECO:0000313" key="3">
    <source>
        <dbReference type="Proteomes" id="UP000035062"/>
    </source>
</evidence>
<dbReference type="EMBL" id="AKKU01000017">
    <property type="protein sequence ID" value="EIW88515.1"/>
    <property type="molecule type" value="Genomic_DNA"/>
</dbReference>
<evidence type="ECO:0000259" key="1">
    <source>
        <dbReference type="Pfam" id="PF20686"/>
    </source>
</evidence>
<evidence type="ECO:0000313" key="2">
    <source>
        <dbReference type="EMBL" id="EIW88515.1"/>
    </source>
</evidence>
<dbReference type="STRING" id="1195246.AGRI_09886"/>
<proteinExistence type="predicted"/>
<dbReference type="InterPro" id="IPR048539">
    <property type="entry name" value="CsoSCA_cat"/>
</dbReference>
<reference evidence="2 3" key="1">
    <citation type="journal article" date="2012" name="J. Bacteriol.">
        <title>Genome Sequence of Pectin-Degrading Alishewanella agri, Isolated from Landfill Soil.</title>
        <authorList>
            <person name="Kim J."/>
            <person name="Jung J."/>
            <person name="Sung J.S."/>
            <person name="Chun J."/>
            <person name="Park W."/>
        </authorList>
    </citation>
    <scope>NUCLEOTIDE SEQUENCE [LARGE SCALE GENOMIC DNA]</scope>
    <source>
        <strain evidence="2 3">BL06</strain>
    </source>
</reference>
<accession>I9DR51</accession>
<keyword evidence="3" id="KW-1185">Reference proteome</keyword>
<gene>
    <name evidence="2" type="ORF">AGRI_09886</name>
</gene>
<dbReference type="AlphaFoldDB" id="I9DR51"/>
<dbReference type="Pfam" id="PF20686">
    <property type="entry name" value="CsoSCA_cat"/>
    <property type="match status" value="1"/>
</dbReference>
<organism evidence="2 3">
    <name type="scientific">Alishewanella agri BL06</name>
    <dbReference type="NCBI Taxonomy" id="1195246"/>
    <lineage>
        <taxon>Bacteria</taxon>
        <taxon>Pseudomonadati</taxon>
        <taxon>Pseudomonadota</taxon>
        <taxon>Gammaproteobacteria</taxon>
        <taxon>Alteromonadales</taxon>
        <taxon>Alteromonadaceae</taxon>
        <taxon>Alishewanella</taxon>
    </lineage>
</organism>
<dbReference type="RefSeq" id="WP_008606521.1">
    <property type="nucleotide sequence ID" value="NZ_AKKU01000017.1"/>
</dbReference>
<feature type="domain" description="Carboxysome Shell Carbonic Anhydrase catalytic" evidence="1">
    <location>
        <begin position="108"/>
        <end position="172"/>
    </location>
</feature>
<comment type="caution">
    <text evidence="2">The sequence shown here is derived from an EMBL/GenBank/DDBJ whole genome shotgun (WGS) entry which is preliminary data.</text>
</comment>
<dbReference type="eggNOG" id="COG0288">
    <property type="taxonomic scope" value="Bacteria"/>
</dbReference>
<sequence>MSDATPELHQQPFADRLSWLEQLASRHSAAFIAGTAAREAYLAQHPTKIIALKCMDGRIHLPHATQTPLGIIQPYRNLGGIFNLGWPYLGDLLCDDINQALAQGRPVLVLISYHFSAGARERGCAGFQHDRDAALAQALQIRDQLQSIFAASEQCYALVVGFETDSDALVLHGSTGRMLDLSQYSPDLSPQLPALLQQLCPLLPAAMQRDLLPLLLGNLRHSALQRQQRRQLDIEHREWMLCLGRGFDFLHVPNIALIIGPFSPDLSQPVKKAAAIILNNIKQQRIPADGVLLLASVPYQQAGIDRRRAELKAAFFCQFAKTVIAEQEPALLPLLQSRSAVMYWPERRLEWL</sequence>
<dbReference type="PATRIC" id="fig|1195246.3.peg.1949"/>
<protein>
    <recommendedName>
        <fullName evidence="1">Carboxysome Shell Carbonic Anhydrase catalytic domain-containing protein</fullName>
    </recommendedName>
</protein>